<dbReference type="CDD" id="cd21146">
    <property type="entry name" value="Nip7_N_euk"/>
    <property type="match status" value="1"/>
</dbReference>
<dbReference type="SMART" id="SM00359">
    <property type="entry name" value="PUA"/>
    <property type="match status" value="1"/>
</dbReference>
<dbReference type="GO" id="GO:0030687">
    <property type="term" value="C:preribosome, large subunit precursor"/>
    <property type="evidence" value="ECO:0007669"/>
    <property type="project" value="EnsemblFungi"/>
</dbReference>
<reference evidence="9 10" key="1">
    <citation type="journal article" date="2015" name="Environ. Microbiol.">
        <title>Metagenome sequence of Elaphomyces granulatus from sporocarp tissue reveals Ascomycota ectomycorrhizal fingerprints of genome expansion and a Proteobacteria-rich microbiome.</title>
        <authorList>
            <person name="Quandt C.A."/>
            <person name="Kohler A."/>
            <person name="Hesse C.N."/>
            <person name="Sharpton T.J."/>
            <person name="Martin F."/>
            <person name="Spatafora J.W."/>
        </authorList>
    </citation>
    <scope>NUCLEOTIDE SEQUENCE [LARGE SCALE GENOMIC DNA]</scope>
    <source>
        <strain evidence="9 10">OSC145934</strain>
    </source>
</reference>
<gene>
    <name evidence="9" type="ORF">Egran_01107</name>
</gene>
<dbReference type="Pfam" id="PF03657">
    <property type="entry name" value="UPF0113"/>
    <property type="match status" value="1"/>
</dbReference>
<dbReference type="InterPro" id="IPR005155">
    <property type="entry name" value="UPF0113_PUA"/>
</dbReference>
<dbReference type="AlphaFoldDB" id="A0A232M471"/>
<evidence type="ECO:0000313" key="10">
    <source>
        <dbReference type="Proteomes" id="UP000243515"/>
    </source>
</evidence>
<evidence type="ECO:0000259" key="8">
    <source>
        <dbReference type="SMART" id="SM00359"/>
    </source>
</evidence>
<dbReference type="FunFam" id="3.10.450.220:FF:000001">
    <property type="entry name" value="60S ribosome subunit biogenesis protein NIP7 homolog"/>
    <property type="match status" value="1"/>
</dbReference>
<dbReference type="InterPro" id="IPR015947">
    <property type="entry name" value="PUA-like_sf"/>
</dbReference>
<evidence type="ECO:0000313" key="9">
    <source>
        <dbReference type="EMBL" id="OXV11132.1"/>
    </source>
</evidence>
<keyword evidence="4 7" id="KW-0694">RNA-binding</keyword>
<dbReference type="Proteomes" id="UP000243515">
    <property type="component" value="Unassembled WGS sequence"/>
</dbReference>
<dbReference type="SUPFAM" id="SSF88697">
    <property type="entry name" value="PUA domain-like"/>
    <property type="match status" value="1"/>
</dbReference>
<sequence length="188" mass="20874">MRPLTEPETQALFKKLAAYMGGSLKDLIAPLDASPNADRYVFRLSQSRVFYVRLSLANWATSIPRDGLLSLGTCLGKFTKSGQFRLHITALPILADHARYKLWIRPNGVMPFLYGGNIVKAHVGRWPDDCPEHQGVVVCTMEDIPLGFGITARSMAEARRQDPTGVVCFRQADSGEYLRNEDTLFASG</sequence>
<dbReference type="Gene3D" id="3.10.450.220">
    <property type="match status" value="1"/>
</dbReference>
<evidence type="ECO:0000256" key="5">
    <source>
        <dbReference type="ARBA" id="ARBA00023242"/>
    </source>
</evidence>
<dbReference type="OrthoDB" id="27490at2759"/>
<accession>A0A232M471</accession>
<comment type="subunit">
    <text evidence="7">Interacts with pre-ribosome complex.</text>
</comment>
<dbReference type="Gene3D" id="2.30.130.10">
    <property type="entry name" value="PUA domain"/>
    <property type="match status" value="1"/>
</dbReference>
<dbReference type="GO" id="GO:1902626">
    <property type="term" value="P:assembly of large subunit precursor of preribosome"/>
    <property type="evidence" value="ECO:0007669"/>
    <property type="project" value="EnsemblFungi"/>
</dbReference>
<protein>
    <recommendedName>
        <fullName evidence="7">60S ribosome subunit biogenesis protein NIP7</fullName>
    </recommendedName>
</protein>
<organism evidence="9 10">
    <name type="scientific">Elaphomyces granulatus</name>
    <dbReference type="NCBI Taxonomy" id="519963"/>
    <lineage>
        <taxon>Eukaryota</taxon>
        <taxon>Fungi</taxon>
        <taxon>Dikarya</taxon>
        <taxon>Ascomycota</taxon>
        <taxon>Pezizomycotina</taxon>
        <taxon>Eurotiomycetes</taxon>
        <taxon>Eurotiomycetidae</taxon>
        <taxon>Eurotiales</taxon>
        <taxon>Elaphomycetaceae</taxon>
        <taxon>Elaphomyces</taxon>
    </lineage>
</organism>
<dbReference type="CDD" id="cd21151">
    <property type="entry name" value="PUA_Nip7-like"/>
    <property type="match status" value="1"/>
</dbReference>
<dbReference type="GO" id="GO:0003723">
    <property type="term" value="F:RNA binding"/>
    <property type="evidence" value="ECO:0007669"/>
    <property type="project" value="UniProtKB-KW"/>
</dbReference>
<dbReference type="InterPro" id="IPR036974">
    <property type="entry name" value="PUA_sf"/>
</dbReference>
<dbReference type="EMBL" id="NPHW01002597">
    <property type="protein sequence ID" value="OXV11132.1"/>
    <property type="molecule type" value="Genomic_DNA"/>
</dbReference>
<dbReference type="InterPro" id="IPR040598">
    <property type="entry name" value="NIP7_N"/>
</dbReference>
<evidence type="ECO:0000256" key="4">
    <source>
        <dbReference type="ARBA" id="ARBA00022884"/>
    </source>
</evidence>
<comment type="similarity">
    <text evidence="2 7">Belongs to the NIP7 family.</text>
</comment>
<comment type="subcellular location">
    <subcellularLocation>
        <location evidence="1">Nucleus</location>
        <location evidence="1">Nucleolus</location>
    </subcellularLocation>
</comment>
<dbReference type="PROSITE" id="PS50890">
    <property type="entry name" value="PUA"/>
    <property type="match status" value="1"/>
</dbReference>
<dbReference type="GO" id="GO:0005737">
    <property type="term" value="C:cytoplasm"/>
    <property type="evidence" value="ECO:0007669"/>
    <property type="project" value="EnsemblFungi"/>
</dbReference>
<dbReference type="PIRSF" id="PIRSF017190">
    <property type="entry name" value="Rbsml_synth_fac_NIP7"/>
    <property type="match status" value="1"/>
</dbReference>
<comment type="function">
    <text evidence="6 7">Required for proper 27S pre-rRNA processing and 60S ribosome subunit assembly.</text>
</comment>
<proteinExistence type="inferred from homology"/>
<dbReference type="FunFam" id="2.30.130.10:FF:000002">
    <property type="entry name" value="60S ribosome subunit biogenesis protein NIP7 homolog"/>
    <property type="match status" value="1"/>
</dbReference>
<dbReference type="InterPro" id="IPR016686">
    <property type="entry name" value="Ribosomal_synth_fac_NIP7"/>
</dbReference>
<dbReference type="GO" id="GO:0005730">
    <property type="term" value="C:nucleolus"/>
    <property type="evidence" value="ECO:0007669"/>
    <property type="project" value="UniProtKB-SubCell"/>
</dbReference>
<keyword evidence="10" id="KW-1185">Reference proteome</keyword>
<evidence type="ECO:0000256" key="1">
    <source>
        <dbReference type="ARBA" id="ARBA00004604"/>
    </source>
</evidence>
<comment type="caution">
    <text evidence="9">The sequence shown here is derived from an EMBL/GenBank/DDBJ whole genome shotgun (WGS) entry which is preliminary data.</text>
</comment>
<evidence type="ECO:0000256" key="6">
    <source>
        <dbReference type="ARBA" id="ARBA00054591"/>
    </source>
</evidence>
<dbReference type="GO" id="GO:0000463">
    <property type="term" value="P:maturation of LSU-rRNA from tricistronic rRNA transcript (SSU-rRNA, 5.8S rRNA, LSU-rRNA)"/>
    <property type="evidence" value="ECO:0007669"/>
    <property type="project" value="EnsemblFungi"/>
</dbReference>
<keyword evidence="5 7" id="KW-0539">Nucleus</keyword>
<dbReference type="InterPro" id="IPR055359">
    <property type="entry name" value="Nip7_N_euk"/>
</dbReference>
<dbReference type="InterPro" id="IPR002478">
    <property type="entry name" value="PUA"/>
</dbReference>
<feature type="domain" description="PUA" evidence="8">
    <location>
        <begin position="100"/>
        <end position="175"/>
    </location>
</feature>
<evidence type="ECO:0000256" key="3">
    <source>
        <dbReference type="ARBA" id="ARBA00022517"/>
    </source>
</evidence>
<keyword evidence="3 7" id="KW-0690">Ribosome biogenesis</keyword>
<dbReference type="Pfam" id="PF17833">
    <property type="entry name" value="pre-PUA_NIP7"/>
    <property type="match status" value="1"/>
</dbReference>
<evidence type="ECO:0000256" key="7">
    <source>
        <dbReference type="PIRNR" id="PIRNR017190"/>
    </source>
</evidence>
<dbReference type="SUPFAM" id="SSF88802">
    <property type="entry name" value="Pre-PUA domain"/>
    <property type="match status" value="1"/>
</dbReference>
<name>A0A232M471_9EURO</name>
<evidence type="ECO:0000256" key="2">
    <source>
        <dbReference type="ARBA" id="ARBA00009895"/>
    </source>
</evidence>